<dbReference type="InterPro" id="IPR054192">
    <property type="entry name" value="DUF6897"/>
</dbReference>
<protein>
    <submittedName>
        <fullName evidence="1">Uncharacterized protein</fullName>
    </submittedName>
</protein>
<sequence length="63" mass="7114">MEVIDVQSFIVEHYYQKEVDVYCGTQDVFSGKVAACADGVLTLEKDGKYTHVAVNKIIAMWEK</sequence>
<dbReference type="NCBIfam" id="NF041655">
    <property type="entry name" value="MM0924_fam"/>
    <property type="match status" value="1"/>
</dbReference>
<evidence type="ECO:0000313" key="2">
    <source>
        <dbReference type="Proteomes" id="UP000600363"/>
    </source>
</evidence>
<gene>
    <name evidence="1" type="ORF">HA299_04675</name>
</gene>
<dbReference type="InterPro" id="IPR048163">
    <property type="entry name" value="MM0924_fam"/>
</dbReference>
<proteinExistence type="predicted"/>
<dbReference type="EMBL" id="DUIH01000014">
    <property type="protein sequence ID" value="HIH69898.1"/>
    <property type="molecule type" value="Genomic_DNA"/>
</dbReference>
<dbReference type="AlphaFoldDB" id="A0A832RT32"/>
<reference evidence="1" key="1">
    <citation type="journal article" date="2020" name="bioRxiv">
        <title>A rank-normalized archaeal taxonomy based on genome phylogeny resolves widespread incomplete and uneven classifications.</title>
        <authorList>
            <person name="Rinke C."/>
            <person name="Chuvochina M."/>
            <person name="Mussig A.J."/>
            <person name="Chaumeil P.-A."/>
            <person name="Waite D.W."/>
            <person name="Whitman W.B."/>
            <person name="Parks D.H."/>
            <person name="Hugenholtz P."/>
        </authorList>
    </citation>
    <scope>NUCLEOTIDE SEQUENCE</scope>
    <source>
        <strain evidence="1">UBA12518</strain>
    </source>
</reference>
<organism evidence="1 2">
    <name type="scientific">Methermicoccus shengliensis</name>
    <dbReference type="NCBI Taxonomy" id="660064"/>
    <lineage>
        <taxon>Archaea</taxon>
        <taxon>Methanobacteriati</taxon>
        <taxon>Methanobacteriota</taxon>
        <taxon>Stenosarchaea group</taxon>
        <taxon>Methanomicrobia</taxon>
        <taxon>Methanosarcinales</taxon>
        <taxon>Methermicoccaceae</taxon>
        <taxon>Methermicoccus</taxon>
    </lineage>
</organism>
<name>A0A832RT32_9EURY</name>
<dbReference type="Proteomes" id="UP000600363">
    <property type="component" value="Unassembled WGS sequence"/>
</dbReference>
<accession>A0A832RT32</accession>
<comment type="caution">
    <text evidence="1">The sequence shown here is derived from an EMBL/GenBank/DDBJ whole genome shotgun (WGS) entry which is preliminary data.</text>
</comment>
<dbReference type="Pfam" id="PF21838">
    <property type="entry name" value="DUF6897"/>
    <property type="match status" value="1"/>
</dbReference>
<evidence type="ECO:0000313" key="1">
    <source>
        <dbReference type="EMBL" id="HIH69898.1"/>
    </source>
</evidence>